<name>A0A844CZF6_9RHOB</name>
<evidence type="ECO:0000313" key="2">
    <source>
        <dbReference type="Proteomes" id="UP000564704"/>
    </source>
</evidence>
<dbReference type="RefSeq" id="WP_343032055.1">
    <property type="nucleotide sequence ID" value="NZ_SZWE01000001.1"/>
</dbReference>
<comment type="caution">
    <text evidence="1">The sequence shown here is derived from an EMBL/GenBank/DDBJ whole genome shotgun (WGS) entry which is preliminary data.</text>
</comment>
<sequence>MVELKAKTPCDGLLPLEVGALRLSEVETGPITSVAAFKGQEAALCKVMQAAYGLDMPEPNRVNEAGEVRAIWFGPQMALLTGVVAEDGLSTHAALTDQSDAWAVVRLDGVGAADVLARLTPIDLRKDTLGPGKTARTEVQHMQASVTCLGKEIYQIMVFRAFAETLVHDLKCAMQAVEARRV</sequence>
<dbReference type="SUPFAM" id="SSF103025">
    <property type="entry name" value="Folate-binding domain"/>
    <property type="match status" value="1"/>
</dbReference>
<proteinExistence type="predicted"/>
<dbReference type="Gene3D" id="3.30.1360.120">
    <property type="entry name" value="Probable tRNA modification gtpase trme, domain 1"/>
    <property type="match status" value="1"/>
</dbReference>
<dbReference type="EMBL" id="SZWE01000001">
    <property type="protein sequence ID" value="MRU16476.1"/>
    <property type="molecule type" value="Genomic_DNA"/>
</dbReference>
<organism evidence="1 2">
    <name type="scientific">Roseovarius bejariae</name>
    <dbReference type="NCBI Taxonomy" id="2576383"/>
    <lineage>
        <taxon>Bacteria</taxon>
        <taxon>Pseudomonadati</taxon>
        <taxon>Pseudomonadota</taxon>
        <taxon>Alphaproteobacteria</taxon>
        <taxon>Rhodobacterales</taxon>
        <taxon>Roseobacteraceae</taxon>
        <taxon>Roseovarius</taxon>
    </lineage>
</organism>
<dbReference type="Gene3D" id="3.30.70.1520">
    <property type="entry name" value="Heterotetrameric sarcosine oxidase"/>
    <property type="match status" value="1"/>
</dbReference>
<dbReference type="AlphaFoldDB" id="A0A844CZF6"/>
<reference evidence="1 2" key="1">
    <citation type="submission" date="2019-05" db="EMBL/GenBank/DDBJ databases">
        <title>Roseovarius bejariae sp. nov., a moderately halophylic bacterium isolated from a saline soil in Rambla Salada (Murcia).</title>
        <authorList>
            <person name="Castro D.J."/>
            <person name="Gomez-Altuve A."/>
            <person name="Reina J.C."/>
            <person name="Rodriguez M."/>
            <person name="Sampedro I."/>
            <person name="Llamas I."/>
            <person name="Martinez-Checa F."/>
        </authorList>
    </citation>
    <scope>NUCLEOTIDE SEQUENCE [LARGE SCALE GENOMIC DNA]</scope>
    <source>
        <strain evidence="1 2">A21</strain>
    </source>
</reference>
<protein>
    <submittedName>
        <fullName evidence="1">Sarcosine oxidase subunit gamma</fullName>
    </submittedName>
</protein>
<gene>
    <name evidence="1" type="ORF">FDP25_13620</name>
</gene>
<dbReference type="Proteomes" id="UP000564704">
    <property type="component" value="Unassembled WGS sequence"/>
</dbReference>
<dbReference type="InterPro" id="IPR027266">
    <property type="entry name" value="TrmE/GcvT-like"/>
</dbReference>
<keyword evidence="2" id="KW-1185">Reference proteome</keyword>
<evidence type="ECO:0000313" key="1">
    <source>
        <dbReference type="EMBL" id="MRU16476.1"/>
    </source>
</evidence>
<accession>A0A844CZF6</accession>